<reference evidence="10" key="1">
    <citation type="journal article" date="2019" name="Int. J. Syst. Evol. Microbiol.">
        <title>The Global Catalogue of Microorganisms (GCM) 10K type strain sequencing project: providing services to taxonomists for standard genome sequencing and annotation.</title>
        <authorList>
            <consortium name="The Broad Institute Genomics Platform"/>
            <consortium name="The Broad Institute Genome Sequencing Center for Infectious Disease"/>
            <person name="Wu L."/>
            <person name="Ma J."/>
        </authorList>
    </citation>
    <scope>NUCLEOTIDE SEQUENCE [LARGE SCALE GENOMIC DNA]</scope>
    <source>
        <strain evidence="10">JCM 30346</strain>
    </source>
</reference>
<dbReference type="InterPro" id="IPR000515">
    <property type="entry name" value="MetI-like"/>
</dbReference>
<keyword evidence="4 7" id="KW-0812">Transmembrane</keyword>
<dbReference type="Gene3D" id="1.10.3720.10">
    <property type="entry name" value="MetI-like"/>
    <property type="match status" value="1"/>
</dbReference>
<gene>
    <name evidence="9" type="ORF">ACFP1K_29755</name>
</gene>
<dbReference type="Proteomes" id="UP001596137">
    <property type="component" value="Unassembled WGS sequence"/>
</dbReference>
<feature type="transmembrane region" description="Helical" evidence="7">
    <location>
        <begin position="116"/>
        <end position="134"/>
    </location>
</feature>
<comment type="similarity">
    <text evidence="7">Belongs to the binding-protein-dependent transport system permease family.</text>
</comment>
<dbReference type="PANTHER" id="PTHR30151:SF0">
    <property type="entry name" value="ABC TRANSPORTER PERMEASE PROTEIN MJ0413-RELATED"/>
    <property type="match status" value="1"/>
</dbReference>
<keyword evidence="2 7" id="KW-0813">Transport</keyword>
<evidence type="ECO:0000313" key="10">
    <source>
        <dbReference type="Proteomes" id="UP001596137"/>
    </source>
</evidence>
<evidence type="ECO:0000256" key="4">
    <source>
        <dbReference type="ARBA" id="ARBA00022692"/>
    </source>
</evidence>
<dbReference type="SUPFAM" id="SSF161098">
    <property type="entry name" value="MetI-like"/>
    <property type="match status" value="1"/>
</dbReference>
<comment type="caution">
    <text evidence="9">The sequence shown here is derived from an EMBL/GenBank/DDBJ whole genome shotgun (WGS) entry which is preliminary data.</text>
</comment>
<comment type="subcellular location">
    <subcellularLocation>
        <location evidence="1 7">Cell membrane</location>
        <topology evidence="1 7">Multi-pass membrane protein</topology>
    </subcellularLocation>
</comment>
<protein>
    <submittedName>
        <fullName evidence="9">ABC transporter permease</fullName>
    </submittedName>
</protein>
<dbReference type="EMBL" id="JBHSRF010000061">
    <property type="protein sequence ID" value="MFC6085385.1"/>
    <property type="molecule type" value="Genomic_DNA"/>
</dbReference>
<evidence type="ECO:0000313" key="9">
    <source>
        <dbReference type="EMBL" id="MFC6085385.1"/>
    </source>
</evidence>
<feature type="transmembrane region" description="Helical" evidence="7">
    <location>
        <begin position="90"/>
        <end position="110"/>
    </location>
</feature>
<feature type="transmembrane region" description="Helical" evidence="7">
    <location>
        <begin position="60"/>
        <end position="78"/>
    </location>
</feature>
<dbReference type="InterPro" id="IPR035906">
    <property type="entry name" value="MetI-like_sf"/>
</dbReference>
<dbReference type="Pfam" id="PF00528">
    <property type="entry name" value="BPD_transp_1"/>
    <property type="match status" value="1"/>
</dbReference>
<dbReference type="CDD" id="cd06261">
    <property type="entry name" value="TM_PBP2"/>
    <property type="match status" value="1"/>
</dbReference>
<feature type="transmembrane region" description="Helical" evidence="7">
    <location>
        <begin position="213"/>
        <end position="235"/>
    </location>
</feature>
<evidence type="ECO:0000259" key="8">
    <source>
        <dbReference type="PROSITE" id="PS50928"/>
    </source>
</evidence>
<evidence type="ECO:0000256" key="1">
    <source>
        <dbReference type="ARBA" id="ARBA00004651"/>
    </source>
</evidence>
<feature type="transmembrane region" description="Helical" evidence="7">
    <location>
        <begin position="171"/>
        <end position="193"/>
    </location>
</feature>
<dbReference type="PROSITE" id="PS50928">
    <property type="entry name" value="ABC_TM1"/>
    <property type="match status" value="1"/>
</dbReference>
<sequence>MPVAIGAWEVGTRQAESVYFPPPSQIAVRMYEAWLTGPAHRLFLTDAALDTFGPSLGRLFGGWLLACLVGVALGVAVGRSRVLADYIDPVIEFCRAVPPAALIPLFIVLFKTSTQMQVATIVYGVIWPILINTIDGARYVDRGHTDSAQVFGVRGARRLVRVVLPSAAPKIFAGLRLSLSLAVVLMVVSELVASSDGIGYQLMYTQQTFDMSAMWGSIVVLAILGYALNTFFLFAEKHILSWHRRARQTT</sequence>
<evidence type="ECO:0000256" key="6">
    <source>
        <dbReference type="ARBA" id="ARBA00023136"/>
    </source>
</evidence>
<evidence type="ECO:0000256" key="3">
    <source>
        <dbReference type="ARBA" id="ARBA00022475"/>
    </source>
</evidence>
<keyword evidence="6 7" id="KW-0472">Membrane</keyword>
<keyword evidence="3" id="KW-1003">Cell membrane</keyword>
<feature type="domain" description="ABC transmembrane type-1" evidence="8">
    <location>
        <begin position="52"/>
        <end position="236"/>
    </location>
</feature>
<organism evidence="9 10">
    <name type="scientific">Sphaerisporangium aureirubrum</name>
    <dbReference type="NCBI Taxonomy" id="1544736"/>
    <lineage>
        <taxon>Bacteria</taxon>
        <taxon>Bacillati</taxon>
        <taxon>Actinomycetota</taxon>
        <taxon>Actinomycetes</taxon>
        <taxon>Streptosporangiales</taxon>
        <taxon>Streptosporangiaceae</taxon>
        <taxon>Sphaerisporangium</taxon>
    </lineage>
</organism>
<accession>A0ABW1NRC2</accession>
<evidence type="ECO:0000256" key="5">
    <source>
        <dbReference type="ARBA" id="ARBA00022989"/>
    </source>
</evidence>
<evidence type="ECO:0000256" key="2">
    <source>
        <dbReference type="ARBA" id="ARBA00022448"/>
    </source>
</evidence>
<keyword evidence="5 7" id="KW-1133">Transmembrane helix</keyword>
<dbReference type="PANTHER" id="PTHR30151">
    <property type="entry name" value="ALKANE SULFONATE ABC TRANSPORTER-RELATED, MEMBRANE SUBUNIT"/>
    <property type="match status" value="1"/>
</dbReference>
<keyword evidence="10" id="KW-1185">Reference proteome</keyword>
<name>A0ABW1NRC2_9ACTN</name>
<evidence type="ECO:0000256" key="7">
    <source>
        <dbReference type="RuleBase" id="RU363032"/>
    </source>
</evidence>
<proteinExistence type="inferred from homology"/>